<dbReference type="PANTHER" id="PTHR19302">
    <property type="entry name" value="GAMMA TUBULIN COMPLEX PROTEIN"/>
    <property type="match status" value="1"/>
</dbReference>
<proteinExistence type="inferred from homology"/>
<evidence type="ECO:0000313" key="7">
    <source>
        <dbReference type="EMBL" id="CAA7394736.1"/>
    </source>
</evidence>
<evidence type="ECO:0000256" key="2">
    <source>
        <dbReference type="ARBA" id="ARBA00022490"/>
    </source>
</evidence>
<evidence type="ECO:0000259" key="6">
    <source>
        <dbReference type="Pfam" id="PF04130"/>
    </source>
</evidence>
<dbReference type="PANTHER" id="PTHR19302:SF70">
    <property type="entry name" value="GAMMA-TUBULIN COMPLEX COMPONENT 6"/>
    <property type="match status" value="1"/>
</dbReference>
<comment type="similarity">
    <text evidence="1 5">Belongs to the TUBGCP family.</text>
</comment>
<evidence type="ECO:0000256" key="1">
    <source>
        <dbReference type="ARBA" id="ARBA00010337"/>
    </source>
</evidence>
<dbReference type="Gene3D" id="1.20.120.1900">
    <property type="entry name" value="Gamma-tubulin complex, C-terminal domain"/>
    <property type="match status" value="1"/>
</dbReference>
<dbReference type="GO" id="GO:0007020">
    <property type="term" value="P:microtubule nucleation"/>
    <property type="evidence" value="ECO:0007669"/>
    <property type="project" value="InterPro"/>
</dbReference>
<dbReference type="AlphaFoldDB" id="A0A7I8KBW1"/>
<feature type="domain" description="Gamma tubulin complex component C-terminal" evidence="6">
    <location>
        <begin position="242"/>
        <end position="486"/>
    </location>
</feature>
<dbReference type="GO" id="GO:0051225">
    <property type="term" value="P:spindle assembly"/>
    <property type="evidence" value="ECO:0007669"/>
    <property type="project" value="TreeGrafter"/>
</dbReference>
<dbReference type="InterPro" id="IPR007259">
    <property type="entry name" value="GCP"/>
</dbReference>
<gene>
    <name evidence="7" type="ORF">SI8410_04005397</name>
</gene>
<keyword evidence="3 5" id="KW-0493">Microtubule</keyword>
<dbReference type="GO" id="GO:0005874">
    <property type="term" value="C:microtubule"/>
    <property type="evidence" value="ECO:0007669"/>
    <property type="project" value="UniProtKB-KW"/>
</dbReference>
<dbReference type="Proteomes" id="UP000663760">
    <property type="component" value="Chromosome 4"/>
</dbReference>
<dbReference type="GO" id="GO:0000922">
    <property type="term" value="C:spindle pole"/>
    <property type="evidence" value="ECO:0007669"/>
    <property type="project" value="InterPro"/>
</dbReference>
<reference evidence="7" key="1">
    <citation type="submission" date="2020-02" db="EMBL/GenBank/DDBJ databases">
        <authorList>
            <person name="Scholz U."/>
            <person name="Mascher M."/>
            <person name="Fiebig A."/>
        </authorList>
    </citation>
    <scope>NUCLEOTIDE SEQUENCE</scope>
</reference>
<evidence type="ECO:0000313" key="8">
    <source>
        <dbReference type="Proteomes" id="UP000663760"/>
    </source>
</evidence>
<keyword evidence="4 5" id="KW-0206">Cytoskeleton</keyword>
<dbReference type="EMBL" id="LR746267">
    <property type="protein sequence ID" value="CAA7394736.1"/>
    <property type="molecule type" value="Genomic_DNA"/>
</dbReference>
<dbReference type="GO" id="GO:0031122">
    <property type="term" value="P:cytoplasmic microtubule organization"/>
    <property type="evidence" value="ECO:0007669"/>
    <property type="project" value="TreeGrafter"/>
</dbReference>
<dbReference type="Pfam" id="PF04130">
    <property type="entry name" value="GCP_C_terminal"/>
    <property type="match status" value="1"/>
</dbReference>
<dbReference type="GO" id="GO:0000278">
    <property type="term" value="P:mitotic cell cycle"/>
    <property type="evidence" value="ECO:0007669"/>
    <property type="project" value="TreeGrafter"/>
</dbReference>
<comment type="function">
    <text evidence="5">Component of the gamma-tubulin ring complex (gTuRC) which mediates microtubule nucleation.</text>
</comment>
<organism evidence="7 8">
    <name type="scientific">Spirodela intermedia</name>
    <name type="common">Intermediate duckweed</name>
    <dbReference type="NCBI Taxonomy" id="51605"/>
    <lineage>
        <taxon>Eukaryota</taxon>
        <taxon>Viridiplantae</taxon>
        <taxon>Streptophyta</taxon>
        <taxon>Embryophyta</taxon>
        <taxon>Tracheophyta</taxon>
        <taxon>Spermatophyta</taxon>
        <taxon>Magnoliopsida</taxon>
        <taxon>Liliopsida</taxon>
        <taxon>Araceae</taxon>
        <taxon>Lemnoideae</taxon>
        <taxon>Spirodela</taxon>
    </lineage>
</organism>
<protein>
    <recommendedName>
        <fullName evidence="5">Gamma-tubulin complex component</fullName>
    </recommendedName>
</protein>
<dbReference type="InterPro" id="IPR040457">
    <property type="entry name" value="GCP_C"/>
</dbReference>
<accession>A0A7I8KBW1</accession>
<name>A0A7I8KBW1_SPIIN</name>
<evidence type="ECO:0000256" key="3">
    <source>
        <dbReference type="ARBA" id="ARBA00022701"/>
    </source>
</evidence>
<dbReference type="GO" id="GO:0000930">
    <property type="term" value="C:gamma-tubulin complex"/>
    <property type="evidence" value="ECO:0007669"/>
    <property type="project" value="TreeGrafter"/>
</dbReference>
<sequence>MEGGELDFVSQLLRDLRVDRPWVPPKTWESIPSESGRAADASPAYPPASAGPEFMKPSCDPFVVSETVLVRLVLNALQGVKSALVDIDKASSVFASSPADRTFHQIPNLWHRSSSMLSLGRLLKSIGYSGLVFFLLRKFVNHFLGTEQSLNIPHQDKNIANRNQYGNGSEENYLKSHIQDISKEEFAGKPPYTIVNQAFAVAVRKILEGYLCALNTIFASVKFRRSLKGVDESELVSHKRSRSIDIFVCSTPSAFDLIGLGYKVDWPISIIVTQDGLKVYSEIFSFLLDVRLAVFSLSSMWRSLKALGHSNASGRYLGGQEAENFNTILGIRQQVNHFVSSLQQYLQSQLSDVSWFCNSHLDGSSVFAQVNDMLDLESVHMSYLADAQNTCFLSAGTGEIAKIIRNILQCAVDLRACLKASPTEAGLDGPDSSTVVDRVNFPKALAVQSAFKKNLRELYLHYLRSPKHSEFSLCRFWCCLDYNRYYSNEISRGTGG</sequence>
<keyword evidence="8" id="KW-1185">Reference proteome</keyword>
<dbReference type="GO" id="GO:0051321">
    <property type="term" value="P:meiotic cell cycle"/>
    <property type="evidence" value="ECO:0007669"/>
    <property type="project" value="TreeGrafter"/>
</dbReference>
<dbReference type="InterPro" id="IPR042241">
    <property type="entry name" value="GCP_C_sf"/>
</dbReference>
<evidence type="ECO:0000256" key="5">
    <source>
        <dbReference type="RuleBase" id="RU363050"/>
    </source>
</evidence>
<comment type="subcellular location">
    <subcellularLocation>
        <location evidence="5">Cytoplasm</location>
        <location evidence="5">Cytoskeleton</location>
        <location evidence="5">Microtubule organizing center</location>
    </subcellularLocation>
</comment>
<keyword evidence="2 5" id="KW-0963">Cytoplasm</keyword>
<dbReference type="GO" id="GO:0043015">
    <property type="term" value="F:gamma-tubulin binding"/>
    <property type="evidence" value="ECO:0007669"/>
    <property type="project" value="InterPro"/>
</dbReference>
<dbReference type="GO" id="GO:0051011">
    <property type="term" value="F:microtubule minus-end binding"/>
    <property type="evidence" value="ECO:0007669"/>
    <property type="project" value="TreeGrafter"/>
</dbReference>
<dbReference type="OrthoDB" id="784472at2759"/>
<evidence type="ECO:0000256" key="4">
    <source>
        <dbReference type="ARBA" id="ARBA00023212"/>
    </source>
</evidence>